<gene>
    <name evidence="4" type="ORF">EO244_12360</name>
</gene>
<keyword evidence="1 4" id="KW-0808">Transferase</keyword>
<dbReference type="PROSITE" id="PS51186">
    <property type="entry name" value="GNAT"/>
    <property type="match status" value="2"/>
</dbReference>
<dbReference type="SUPFAM" id="SSF55729">
    <property type="entry name" value="Acyl-CoA N-acyltransferases (Nat)"/>
    <property type="match status" value="2"/>
</dbReference>
<accession>A0A4Q1JJS6</accession>
<reference evidence="4 5" key="1">
    <citation type="submission" date="2019-01" db="EMBL/GenBank/DDBJ databases">
        <title>Ancylomarina salipaludis sp. nov., isolated from a salt marsh.</title>
        <authorList>
            <person name="Yoon J.-H."/>
        </authorList>
    </citation>
    <scope>NUCLEOTIDE SEQUENCE [LARGE SCALE GENOMIC DNA]</scope>
    <source>
        <strain evidence="4 5">SHSM-M15</strain>
    </source>
</reference>
<evidence type="ECO:0000313" key="4">
    <source>
        <dbReference type="EMBL" id="RXQ91533.1"/>
    </source>
</evidence>
<evidence type="ECO:0000259" key="3">
    <source>
        <dbReference type="PROSITE" id="PS51186"/>
    </source>
</evidence>
<dbReference type="Gene3D" id="3.40.630.30">
    <property type="match status" value="2"/>
</dbReference>
<keyword evidence="5" id="KW-1185">Reference proteome</keyword>
<feature type="domain" description="N-acetyltransferase" evidence="3">
    <location>
        <begin position="145"/>
        <end position="284"/>
    </location>
</feature>
<evidence type="ECO:0000256" key="2">
    <source>
        <dbReference type="ARBA" id="ARBA00023315"/>
    </source>
</evidence>
<dbReference type="PANTHER" id="PTHR43420:SF44">
    <property type="entry name" value="ACETYLTRANSFERASE YPEA"/>
    <property type="match status" value="1"/>
</dbReference>
<dbReference type="GO" id="GO:0016747">
    <property type="term" value="F:acyltransferase activity, transferring groups other than amino-acyl groups"/>
    <property type="evidence" value="ECO:0007669"/>
    <property type="project" value="InterPro"/>
</dbReference>
<dbReference type="AlphaFoldDB" id="A0A4Q1JJS6"/>
<keyword evidence="2" id="KW-0012">Acyltransferase</keyword>
<dbReference type="Pfam" id="PF00583">
    <property type="entry name" value="Acetyltransf_1"/>
    <property type="match status" value="1"/>
</dbReference>
<comment type="caution">
    <text evidence="4">The sequence shown here is derived from an EMBL/GenBank/DDBJ whole genome shotgun (WGS) entry which is preliminary data.</text>
</comment>
<organism evidence="4 5">
    <name type="scientific">Ancylomarina salipaludis</name>
    <dbReference type="NCBI Taxonomy" id="2501299"/>
    <lineage>
        <taxon>Bacteria</taxon>
        <taxon>Pseudomonadati</taxon>
        <taxon>Bacteroidota</taxon>
        <taxon>Bacteroidia</taxon>
        <taxon>Marinilabiliales</taxon>
        <taxon>Marinifilaceae</taxon>
        <taxon>Ancylomarina</taxon>
    </lineage>
</organism>
<proteinExistence type="predicted"/>
<dbReference type="RefSeq" id="WP_129254986.1">
    <property type="nucleotide sequence ID" value="NZ_SAXA01000011.1"/>
</dbReference>
<sequence>MERIESLDKLSFDHLFPAFSEAFGSYEVQINKDELRAMLKRRGYSPEFSFGAFENNKLVSFTLNGIGQFNARKTAYDTGTGTLEAFRGKGMASKIFTDSIPYLKNAGVSQYLLEVLQHNTNAVSVYKKLGFTVSREFNYFVQPTAEVQLLDKKLSDIFNIQETSLENAEGATEFWDFVPSWQNSFEAIKRSLSDFKIIGSYHDHRLVGYCIFEPTSGDISQIAVSKDYRRQGIGTALLSEMLKINKHSSIKAINTEIACESITHFFESNHILLRGKQFEMIKSL</sequence>
<dbReference type="Proteomes" id="UP000289703">
    <property type="component" value="Unassembled WGS sequence"/>
</dbReference>
<feature type="domain" description="N-acetyltransferase" evidence="3">
    <location>
        <begin position="2"/>
        <end position="151"/>
    </location>
</feature>
<dbReference type="InterPro" id="IPR000182">
    <property type="entry name" value="GNAT_dom"/>
</dbReference>
<evidence type="ECO:0000313" key="5">
    <source>
        <dbReference type="Proteomes" id="UP000289703"/>
    </source>
</evidence>
<dbReference type="Pfam" id="PF13508">
    <property type="entry name" value="Acetyltransf_7"/>
    <property type="match status" value="1"/>
</dbReference>
<dbReference type="CDD" id="cd04301">
    <property type="entry name" value="NAT_SF"/>
    <property type="match status" value="1"/>
</dbReference>
<dbReference type="InterPro" id="IPR050680">
    <property type="entry name" value="YpeA/RimI_acetyltransf"/>
</dbReference>
<dbReference type="InterPro" id="IPR016181">
    <property type="entry name" value="Acyl_CoA_acyltransferase"/>
</dbReference>
<evidence type="ECO:0000256" key="1">
    <source>
        <dbReference type="ARBA" id="ARBA00022679"/>
    </source>
</evidence>
<dbReference type="EMBL" id="SAXA01000011">
    <property type="protein sequence ID" value="RXQ91533.1"/>
    <property type="molecule type" value="Genomic_DNA"/>
</dbReference>
<dbReference type="PANTHER" id="PTHR43420">
    <property type="entry name" value="ACETYLTRANSFERASE"/>
    <property type="match status" value="1"/>
</dbReference>
<protein>
    <submittedName>
        <fullName evidence="4">GNAT family N-acetyltransferase</fullName>
    </submittedName>
</protein>
<name>A0A4Q1JJS6_9BACT</name>
<dbReference type="OrthoDB" id="4228396at2"/>